<dbReference type="Pfam" id="PF00005">
    <property type="entry name" value="ABC_tran"/>
    <property type="match status" value="1"/>
</dbReference>
<evidence type="ECO:0000256" key="3">
    <source>
        <dbReference type="ARBA" id="ARBA00022692"/>
    </source>
</evidence>
<evidence type="ECO:0000256" key="6">
    <source>
        <dbReference type="ARBA" id="ARBA00022989"/>
    </source>
</evidence>
<evidence type="ECO:0000259" key="12">
    <source>
        <dbReference type="PROSITE" id="PS50893"/>
    </source>
</evidence>
<keyword evidence="6 11" id="KW-1133">Transmembrane helix</keyword>
<evidence type="ECO:0000256" key="9">
    <source>
        <dbReference type="ARBA" id="ARBA00061644"/>
    </source>
</evidence>
<dbReference type="PANTHER" id="PTHR24221">
    <property type="entry name" value="ATP-BINDING CASSETTE SUB-FAMILY B"/>
    <property type="match status" value="1"/>
</dbReference>
<organism evidence="14 15">
    <name type="scientific">Aeriscardovia aeriphila</name>
    <dbReference type="NCBI Taxonomy" id="218139"/>
    <lineage>
        <taxon>Bacteria</taxon>
        <taxon>Bacillati</taxon>
        <taxon>Actinomycetota</taxon>
        <taxon>Actinomycetes</taxon>
        <taxon>Bifidobacteriales</taxon>
        <taxon>Bifidobacteriaceae</taxon>
        <taxon>Aeriscardovia</taxon>
    </lineage>
</organism>
<dbReference type="FunFam" id="3.40.50.300:FF:000287">
    <property type="entry name" value="Multidrug ABC transporter ATP-binding protein"/>
    <property type="match status" value="1"/>
</dbReference>
<dbReference type="PROSITE" id="PS50893">
    <property type="entry name" value="ABC_TRANSPORTER_2"/>
    <property type="match status" value="1"/>
</dbReference>
<accession>A0A921FUM5</accession>
<dbReference type="InterPro" id="IPR011527">
    <property type="entry name" value="ABC1_TM_dom"/>
</dbReference>
<dbReference type="Proteomes" id="UP000715651">
    <property type="component" value="Unassembled WGS sequence"/>
</dbReference>
<dbReference type="InterPro" id="IPR027417">
    <property type="entry name" value="P-loop_NTPase"/>
</dbReference>
<sequence length="597" mass="67487">MMARNTYKEDEEVIETLDWKDLKRVGAYLKPYMPKILRVVAVVFTMTLVAQFNPVASRLLIDEVIAKKSWSMLWVLAGVFAAVIVIYELCLRYRTIHIMEIGQLMLTDIRRDIFHHIQTLPFSYFDSRPHGKILVRVVSYVNTLSNTLSDGLVNVIADIFIVVMALVGMFLTDVRLTLWSLLLFPVLLVMVRVIQHFQHIAYQRLSAKQSNLNAFIHEAIAGVKTTQSFARENTQFVEFQGQQATVRHFWMRAQYLEFLMWPSVQVIATTTTAMVYYLAIMKLGGVHVSAGVLIAFLAYLSNFWNPIIEIGNFYNQLITCSAYLERIFETMDIEPEIKDLPGAQPMPQISGKVDYNDVSFRYEEDGPDILHHVDFHVEPGNSIALVGPTGAGKSTIVSLLSRFYDVTDGSITIDGHDLRSVTLSSLRSQMGVMLQDTFIFKASVRENIRYGRLDATDEEIEAAAQAVNADRFIRELPNGYDTEIEEGGSTLSAGQRQLIAFARVMLADPRILILDEATSDIDTRTEEALQAGIKELLKGRTSFVIAHRLSTIVGSDQIYYVDHGELVEHGTHAELLERGGEYAKLYQAQYAMLKVDE</sequence>
<evidence type="ECO:0000259" key="13">
    <source>
        <dbReference type="PROSITE" id="PS50929"/>
    </source>
</evidence>
<feature type="domain" description="ABC transporter" evidence="12">
    <location>
        <begin position="353"/>
        <end position="588"/>
    </location>
</feature>
<proteinExistence type="inferred from homology"/>
<dbReference type="GO" id="GO:0005524">
    <property type="term" value="F:ATP binding"/>
    <property type="evidence" value="ECO:0007669"/>
    <property type="project" value="UniProtKB-KW"/>
</dbReference>
<keyword evidence="3 11" id="KW-0812">Transmembrane</keyword>
<dbReference type="SMART" id="SM00382">
    <property type="entry name" value="AAA"/>
    <property type="match status" value="1"/>
</dbReference>
<dbReference type="GO" id="GO:0005886">
    <property type="term" value="C:plasma membrane"/>
    <property type="evidence" value="ECO:0007669"/>
    <property type="project" value="UniProtKB-SubCell"/>
</dbReference>
<evidence type="ECO:0000256" key="2">
    <source>
        <dbReference type="ARBA" id="ARBA00022448"/>
    </source>
</evidence>
<dbReference type="SUPFAM" id="SSF52540">
    <property type="entry name" value="P-loop containing nucleoside triphosphate hydrolases"/>
    <property type="match status" value="1"/>
</dbReference>
<dbReference type="Gene3D" id="3.40.50.300">
    <property type="entry name" value="P-loop containing nucleotide triphosphate hydrolases"/>
    <property type="match status" value="1"/>
</dbReference>
<evidence type="ECO:0000256" key="7">
    <source>
        <dbReference type="ARBA" id="ARBA00023136"/>
    </source>
</evidence>
<feature type="transmembrane region" description="Helical" evidence="11">
    <location>
        <begin position="152"/>
        <end position="171"/>
    </location>
</feature>
<gene>
    <name evidence="14" type="ORF">K8U78_01310</name>
</gene>
<keyword evidence="7 11" id="KW-0472">Membrane</keyword>
<dbReference type="GO" id="GO:0140359">
    <property type="term" value="F:ABC-type transporter activity"/>
    <property type="evidence" value="ECO:0007669"/>
    <property type="project" value="InterPro"/>
</dbReference>
<dbReference type="InterPro" id="IPR017871">
    <property type="entry name" value="ABC_transporter-like_CS"/>
</dbReference>
<name>A0A921FUM5_9BIFI</name>
<dbReference type="PROSITE" id="PS50929">
    <property type="entry name" value="ABC_TM1F"/>
    <property type="match status" value="1"/>
</dbReference>
<reference evidence="14" key="1">
    <citation type="journal article" date="2021" name="PeerJ">
        <title>Extensive microbial diversity within the chicken gut microbiome revealed by metagenomics and culture.</title>
        <authorList>
            <person name="Gilroy R."/>
            <person name="Ravi A."/>
            <person name="Getino M."/>
            <person name="Pursley I."/>
            <person name="Horton D.L."/>
            <person name="Alikhan N.F."/>
            <person name="Baker D."/>
            <person name="Gharbi K."/>
            <person name="Hall N."/>
            <person name="Watson M."/>
            <person name="Adriaenssens E.M."/>
            <person name="Foster-Nyarko E."/>
            <person name="Jarju S."/>
            <person name="Secka A."/>
            <person name="Antonio M."/>
            <person name="Oren A."/>
            <person name="Chaudhuri R.R."/>
            <person name="La Ragione R."/>
            <person name="Hildebrand F."/>
            <person name="Pallen M.J."/>
        </authorList>
    </citation>
    <scope>NUCLEOTIDE SEQUENCE</scope>
    <source>
        <strain evidence="14">578</strain>
    </source>
</reference>
<feature type="transmembrane region" description="Helical" evidence="11">
    <location>
        <begin position="72"/>
        <end position="91"/>
    </location>
</feature>
<comment type="similarity">
    <text evidence="9">Belongs to the ABC transporter superfamily. Lipid exporter (TC 3.A.1.106) family.</text>
</comment>
<dbReference type="EMBL" id="DYWK01000003">
    <property type="protein sequence ID" value="HJF17802.1"/>
    <property type="molecule type" value="Genomic_DNA"/>
</dbReference>
<keyword evidence="2" id="KW-0813">Transport</keyword>
<evidence type="ECO:0000256" key="4">
    <source>
        <dbReference type="ARBA" id="ARBA00022741"/>
    </source>
</evidence>
<dbReference type="AlphaFoldDB" id="A0A921FUM5"/>
<evidence type="ECO:0000256" key="5">
    <source>
        <dbReference type="ARBA" id="ARBA00022840"/>
    </source>
</evidence>
<dbReference type="CDD" id="cd18545">
    <property type="entry name" value="ABC_6TM_YknV_like"/>
    <property type="match status" value="1"/>
</dbReference>
<evidence type="ECO:0000256" key="8">
    <source>
        <dbReference type="ARBA" id="ARBA00055053"/>
    </source>
</evidence>
<dbReference type="InterPro" id="IPR003593">
    <property type="entry name" value="AAA+_ATPase"/>
</dbReference>
<feature type="transmembrane region" description="Helical" evidence="11">
    <location>
        <begin position="36"/>
        <end position="52"/>
    </location>
</feature>
<evidence type="ECO:0000313" key="15">
    <source>
        <dbReference type="Proteomes" id="UP000715651"/>
    </source>
</evidence>
<feature type="domain" description="ABC transmembrane type-1" evidence="13">
    <location>
        <begin position="39"/>
        <end position="319"/>
    </location>
</feature>
<evidence type="ECO:0000313" key="14">
    <source>
        <dbReference type="EMBL" id="HJF17802.1"/>
    </source>
</evidence>
<comment type="caution">
    <text evidence="14">The sequence shown here is derived from an EMBL/GenBank/DDBJ whole genome shotgun (WGS) entry which is preliminary data.</text>
</comment>
<reference evidence="14" key="2">
    <citation type="submission" date="2021-09" db="EMBL/GenBank/DDBJ databases">
        <authorList>
            <person name="Gilroy R."/>
        </authorList>
    </citation>
    <scope>NUCLEOTIDE SEQUENCE</scope>
    <source>
        <strain evidence="14">578</strain>
    </source>
</reference>
<dbReference type="SUPFAM" id="SSF90123">
    <property type="entry name" value="ABC transporter transmembrane region"/>
    <property type="match status" value="1"/>
</dbReference>
<evidence type="ECO:0000256" key="1">
    <source>
        <dbReference type="ARBA" id="ARBA00004651"/>
    </source>
</evidence>
<dbReference type="InterPro" id="IPR039421">
    <property type="entry name" value="Type_1_exporter"/>
</dbReference>
<dbReference type="InterPro" id="IPR036640">
    <property type="entry name" value="ABC1_TM_sf"/>
</dbReference>
<dbReference type="Gene3D" id="1.20.1560.10">
    <property type="entry name" value="ABC transporter type 1, transmembrane domain"/>
    <property type="match status" value="1"/>
</dbReference>
<dbReference type="PANTHER" id="PTHR24221:SF436">
    <property type="entry name" value="LMO0107 PROTEIN"/>
    <property type="match status" value="1"/>
</dbReference>
<feature type="transmembrane region" description="Helical" evidence="11">
    <location>
        <begin position="285"/>
        <end position="304"/>
    </location>
</feature>
<dbReference type="InterPro" id="IPR003439">
    <property type="entry name" value="ABC_transporter-like_ATP-bd"/>
</dbReference>
<evidence type="ECO:0000256" key="11">
    <source>
        <dbReference type="SAM" id="Phobius"/>
    </source>
</evidence>
<feature type="transmembrane region" description="Helical" evidence="11">
    <location>
        <begin position="177"/>
        <end position="194"/>
    </location>
</feature>
<dbReference type="PROSITE" id="PS00211">
    <property type="entry name" value="ABC_TRANSPORTER_1"/>
    <property type="match status" value="1"/>
</dbReference>
<dbReference type="Pfam" id="PF00664">
    <property type="entry name" value="ABC_membrane"/>
    <property type="match status" value="1"/>
</dbReference>
<comment type="function">
    <text evidence="8">ABC transporter involved in fatty acid import. Transmembrane domains (TMD) form a pore in the membrane and the ATP-binding domain (NBD) is responsible for energy generation.</text>
</comment>
<evidence type="ECO:0000256" key="10">
    <source>
        <dbReference type="ARBA" id="ARBA00071747"/>
    </source>
</evidence>
<keyword evidence="4" id="KW-0547">Nucleotide-binding</keyword>
<dbReference type="GO" id="GO:0016887">
    <property type="term" value="F:ATP hydrolysis activity"/>
    <property type="evidence" value="ECO:0007669"/>
    <property type="project" value="InterPro"/>
</dbReference>
<comment type="subcellular location">
    <subcellularLocation>
        <location evidence="1">Cell membrane</location>
        <topology evidence="1">Multi-pass membrane protein</topology>
    </subcellularLocation>
</comment>
<protein>
    <recommendedName>
        <fullName evidence="10">Fatty acid ABC transporter ATP-binding/permease protein</fullName>
    </recommendedName>
</protein>
<keyword evidence="5 14" id="KW-0067">ATP-binding</keyword>